<dbReference type="AlphaFoldDB" id="A0A0F6SFY7"/>
<sequence length="74" mass="8476">MSWDAICQSDEFRGRWVALDECRYCEETGRATEGSVVDVDDDLVELCARMRESPRKNCAILFCSEDGEQSAQRH</sequence>
<gene>
    <name evidence="1" type="ORF">DB32_004913</name>
</gene>
<name>A0A0F6SFY7_9BACT</name>
<dbReference type="Proteomes" id="UP000034883">
    <property type="component" value="Chromosome"/>
</dbReference>
<reference evidence="1 2" key="1">
    <citation type="submission" date="2015-03" db="EMBL/GenBank/DDBJ databases">
        <title>Genome assembly of Sandaracinus amylolyticus DSM 53668.</title>
        <authorList>
            <person name="Sharma G."/>
            <person name="Subramanian S."/>
        </authorList>
    </citation>
    <scope>NUCLEOTIDE SEQUENCE [LARGE SCALE GENOMIC DNA]</scope>
    <source>
        <strain evidence="1 2">DSM 53668</strain>
    </source>
</reference>
<evidence type="ECO:0000313" key="1">
    <source>
        <dbReference type="EMBL" id="AKF07764.1"/>
    </source>
</evidence>
<dbReference type="KEGG" id="samy:DB32_004913"/>
<proteinExistence type="predicted"/>
<dbReference type="EMBL" id="CP011125">
    <property type="protein sequence ID" value="AKF07764.1"/>
    <property type="molecule type" value="Genomic_DNA"/>
</dbReference>
<evidence type="ECO:0000313" key="2">
    <source>
        <dbReference type="Proteomes" id="UP000034883"/>
    </source>
</evidence>
<organism evidence="1 2">
    <name type="scientific">Sandaracinus amylolyticus</name>
    <dbReference type="NCBI Taxonomy" id="927083"/>
    <lineage>
        <taxon>Bacteria</taxon>
        <taxon>Pseudomonadati</taxon>
        <taxon>Myxococcota</taxon>
        <taxon>Polyangia</taxon>
        <taxon>Polyangiales</taxon>
        <taxon>Sandaracinaceae</taxon>
        <taxon>Sandaracinus</taxon>
    </lineage>
</organism>
<keyword evidence="2" id="KW-1185">Reference proteome</keyword>
<protein>
    <submittedName>
        <fullName evidence="1">Uncharacterized protein</fullName>
    </submittedName>
</protein>
<accession>A0A0F6SFY7</accession>